<sequence length="1492" mass="161973">MTTTFPRTMGYGLGASLQRGASAFGPWVDPYDYPQRDQTMTTAPSFPPFKFEPRRSRIDWRLLHGIDINAMMRDVDLDTLEKIVNIVAFGDIEAEDTRHLTELNFIKIFRLSQMMIEYLLYVQDCLQNSNGWLQQDRANMDKYVQAARLRIRELEAHLKMNKRELRRSRKTIKTYELLAVLNDGGKGGTGTLNAAATGTATTAFTTFGTAAAHVSPGPPPPQPQAARPEPNPVNVAMEALLRKELAVLGERLSKATLECQTLRSERDELFQAVKDVEATVKARSQLSGASSPLIFARQNGEAAQAIQGLQDQLSRATVEIAKLRNEKADMSEELEQANAERRQLQDEKSRLLSELATRPAESPAGRSESPRAGDNLGSMLLEADRQKAALQDQLSDARAEIAALQKQLMKAMKDTALGPLPSSQSQSVDDRALRELEAAKAALERELADMRRTYNEDVQQLQEELEGAQARAVEADRRLSKLAAAQRDSSTRASPPRSAGGFVKIVEERRSPSGTDDPDHGADRQRALLAEYEATNERLNQQLIQIKSERNALASEVEQLRLRPPNRGSPSPGDQSIGRDWRTEEIDRLKEERDAAHRRILDLEDALHDRDALVERLRATIRDLQAQLDESNRQQAGVEAGPSRVKQQVKHFERLADPAKPPQVQVSFSFAGGDSPPSSVTVAETPTSVRKHELPPPGSPLRSRSPSPSAATPPIPEEPERTSGGFLPPSPRRPGQALGPSQESRWLRRIQRPTEAEATAIQLSVLRHVAGQGPEALEMMIQDEIRVITENPYEYAGDDEERFRALMPHEMADRKGVRSVSHHVLEDLATARALYTDQLLAVLDDEVAQYGVDPTGSTLADKAYLACMRELGLRRSQLLERYPKEVQERAEDLRSFLLTHLELVKRGEEQQFKLRQQQELQQQLQQQKLQQQQQQQQTQQQQQQTQQPLRSSTAGGEGHLDEEDELEPDDVAPAPAAPAAVVAPAAVPSGSGSGATQQQERDLARISQEELVTAVTFMPNQGIAAATEAAARPLSTISTTGAGAAGGPAQRQLPAFPSRQPSGTGAAAGTEDLRSMLPPAPGGSRPASGTTQQLAVSQRSTPAQSQAGGAGSTNLSREASASGRDDPADRPSSTAVAKVQPMRASSSSSSGGSDPRQASMRSGQSSLPRSGTTTPGGQPQVAAGGSGYGAAAAATPVMLTRQVTPSSPERVTLGHARPTPVARPGAAAAATPGGNMNMSIRSVKYQESDLDDDEEDVVPLPQPKPVRRVADDDEYALTEDEETQQDMGIEDSEDFSVGARQPKILMTGGSPNRPAVPSRLGPQPTPATAQQSRGWATEEPLQPAPAKPRASQPPSEAGEVQLLDSIQSFDNPNNDSMSMKRSPGAWGSPSATMRKPSGQSVREQRETSVQMSVTSKHSGWNEAITSFGVASGTGDDVQDFTESFTESSRPIGRMMGQRAPAAAASKAHAPPQPRVIPRQNSFDDDLSEIEYA</sequence>
<feature type="compositionally biased region" description="Acidic residues" evidence="3">
    <location>
        <begin position="1482"/>
        <end position="1492"/>
    </location>
</feature>
<name>A0A9W6F885_9CHLO</name>
<evidence type="ECO:0000256" key="3">
    <source>
        <dbReference type="SAM" id="MobiDB-lite"/>
    </source>
</evidence>
<dbReference type="Pfam" id="PF13815">
    <property type="entry name" value="Dzip-like_N"/>
    <property type="match status" value="1"/>
</dbReference>
<feature type="compositionally biased region" description="Low complexity" evidence="3">
    <location>
        <begin position="1459"/>
        <end position="1469"/>
    </location>
</feature>
<evidence type="ECO:0000256" key="1">
    <source>
        <dbReference type="ARBA" id="ARBA00023054"/>
    </source>
</evidence>
<feature type="compositionally biased region" description="Polar residues" evidence="3">
    <location>
        <begin position="1397"/>
        <end position="1418"/>
    </location>
</feature>
<feature type="compositionally biased region" description="Polar residues" evidence="3">
    <location>
        <begin position="1090"/>
        <end position="1119"/>
    </location>
</feature>
<feature type="region of interest" description="Disordered" evidence="3">
    <location>
        <begin position="211"/>
        <end position="230"/>
    </location>
</feature>
<feature type="compositionally biased region" description="Acidic residues" evidence="3">
    <location>
        <begin position="1248"/>
        <end position="1257"/>
    </location>
</feature>
<feature type="compositionally biased region" description="Low complexity" evidence="3">
    <location>
        <begin position="1216"/>
        <end position="1234"/>
    </location>
</feature>
<feature type="region of interest" description="Disordered" evidence="3">
    <location>
        <begin position="654"/>
        <end position="745"/>
    </location>
</feature>
<gene>
    <name evidence="5" type="primary">PLEST005686</name>
    <name evidence="5" type="ORF">PLESTB_001559200</name>
</gene>
<evidence type="ECO:0000259" key="4">
    <source>
        <dbReference type="Pfam" id="PF13815"/>
    </source>
</evidence>
<feature type="region of interest" description="Disordered" evidence="3">
    <location>
        <begin position="482"/>
        <end position="522"/>
    </location>
</feature>
<dbReference type="GO" id="GO:0008270">
    <property type="term" value="F:zinc ion binding"/>
    <property type="evidence" value="ECO:0007669"/>
    <property type="project" value="UniProtKB-KW"/>
</dbReference>
<dbReference type="InterPro" id="IPR032714">
    <property type="entry name" value="DZIP1_N"/>
</dbReference>
<feature type="compositionally biased region" description="Acidic residues" evidence="3">
    <location>
        <begin position="960"/>
        <end position="970"/>
    </location>
</feature>
<dbReference type="PANTHER" id="PTHR21502">
    <property type="entry name" value="ZINC FINGER PROTEIN DZIP1"/>
    <property type="match status" value="1"/>
</dbReference>
<feature type="coiled-coil region" evidence="2">
    <location>
        <begin position="144"/>
        <end position="171"/>
    </location>
</feature>
<dbReference type="PANTHER" id="PTHR21502:SF3">
    <property type="entry name" value="CILIUM ASSEMBLY PROTEIN DZIP1L"/>
    <property type="match status" value="1"/>
</dbReference>
<protein>
    <recommendedName>
        <fullName evidence="4">Cilium assembly protein DZIP1 N-terminal domain-containing protein</fullName>
    </recommendedName>
</protein>
<feature type="compositionally biased region" description="Polar residues" evidence="3">
    <location>
        <begin position="1159"/>
        <end position="1177"/>
    </location>
</feature>
<feature type="region of interest" description="Disordered" evidence="3">
    <location>
        <begin position="356"/>
        <end position="376"/>
    </location>
</feature>
<feature type="region of interest" description="Disordered" evidence="3">
    <location>
        <begin position="939"/>
        <end position="1003"/>
    </location>
</feature>
<feature type="domain" description="Cilium assembly protein DZIP1 N-terminal" evidence="4">
    <location>
        <begin position="49"/>
        <end position="166"/>
    </location>
</feature>
<evidence type="ECO:0000313" key="6">
    <source>
        <dbReference type="Proteomes" id="UP001165080"/>
    </source>
</evidence>
<dbReference type="Proteomes" id="UP001165080">
    <property type="component" value="Unassembled WGS sequence"/>
</dbReference>
<feature type="compositionally biased region" description="Low complexity" evidence="3">
    <location>
        <begin position="700"/>
        <end position="710"/>
    </location>
</feature>
<keyword evidence="1 2" id="KW-0175">Coiled coil</keyword>
<feature type="compositionally biased region" description="Acidic residues" evidence="3">
    <location>
        <begin position="1271"/>
        <end position="1294"/>
    </location>
</feature>
<feature type="compositionally biased region" description="Polar residues" evidence="3">
    <location>
        <begin position="676"/>
        <end position="688"/>
    </location>
</feature>
<evidence type="ECO:0000256" key="2">
    <source>
        <dbReference type="SAM" id="Coils"/>
    </source>
</evidence>
<feature type="region of interest" description="Disordered" evidence="3">
    <location>
        <begin position="558"/>
        <end position="581"/>
    </location>
</feature>
<feature type="compositionally biased region" description="Polar residues" evidence="3">
    <location>
        <begin position="1364"/>
        <end position="1379"/>
    </location>
</feature>
<dbReference type="GO" id="GO:0005737">
    <property type="term" value="C:cytoplasm"/>
    <property type="evidence" value="ECO:0007669"/>
    <property type="project" value="UniProtKB-SubCell"/>
</dbReference>
<feature type="compositionally biased region" description="Basic and acidic residues" evidence="3">
    <location>
        <begin position="505"/>
        <end position="522"/>
    </location>
</feature>
<dbReference type="EMBL" id="BRXU01000031">
    <property type="protein sequence ID" value="GLC59969.1"/>
    <property type="molecule type" value="Genomic_DNA"/>
</dbReference>
<accession>A0A9W6F885</accession>
<organism evidence="5 6">
    <name type="scientific">Pleodorina starrii</name>
    <dbReference type="NCBI Taxonomy" id="330485"/>
    <lineage>
        <taxon>Eukaryota</taxon>
        <taxon>Viridiplantae</taxon>
        <taxon>Chlorophyta</taxon>
        <taxon>core chlorophytes</taxon>
        <taxon>Chlorophyceae</taxon>
        <taxon>CS clade</taxon>
        <taxon>Chlamydomonadales</taxon>
        <taxon>Volvocaceae</taxon>
        <taxon>Pleodorina</taxon>
    </lineage>
</organism>
<keyword evidence="6" id="KW-1185">Reference proteome</keyword>
<feature type="region of interest" description="Disordered" evidence="3">
    <location>
        <begin position="1038"/>
        <end position="1492"/>
    </location>
</feature>
<dbReference type="InterPro" id="IPR051241">
    <property type="entry name" value="DZIP_RILPL"/>
</dbReference>
<proteinExistence type="predicted"/>
<feature type="compositionally biased region" description="Low complexity" evidence="3">
    <location>
        <begin position="971"/>
        <end position="988"/>
    </location>
</feature>
<feature type="coiled-coil region" evidence="2">
    <location>
        <begin position="306"/>
        <end position="354"/>
    </location>
</feature>
<reference evidence="5 6" key="1">
    <citation type="journal article" date="2023" name="Commun. Biol.">
        <title>Reorganization of the ancestral sex-determining regions during the evolution of trioecy in Pleodorina starrii.</title>
        <authorList>
            <person name="Takahashi K."/>
            <person name="Suzuki S."/>
            <person name="Kawai-Toyooka H."/>
            <person name="Yamamoto K."/>
            <person name="Hamaji T."/>
            <person name="Ootsuki R."/>
            <person name="Yamaguchi H."/>
            <person name="Kawachi M."/>
            <person name="Higashiyama T."/>
            <person name="Nozaki H."/>
        </authorList>
    </citation>
    <scope>NUCLEOTIDE SEQUENCE [LARGE SCALE GENOMIC DNA]</scope>
    <source>
        <strain evidence="5 6">NIES-4479</strain>
    </source>
</reference>
<comment type="caution">
    <text evidence="5">The sequence shown here is derived from an EMBL/GenBank/DDBJ whole genome shotgun (WGS) entry which is preliminary data.</text>
</comment>
<evidence type="ECO:0000313" key="5">
    <source>
        <dbReference type="EMBL" id="GLC59969.1"/>
    </source>
</evidence>